<reference evidence="2" key="1">
    <citation type="submission" date="2018-02" db="EMBL/GenBank/DDBJ databases">
        <authorList>
            <person name="Clavel T."/>
            <person name="Strowig T."/>
        </authorList>
    </citation>
    <scope>NUCLEOTIDE SEQUENCE [LARGE SCALE GENOMIC DNA]</scope>
    <source>
        <strain evidence="2">DSM 100764</strain>
    </source>
</reference>
<evidence type="ECO:0000313" key="2">
    <source>
        <dbReference type="Proteomes" id="UP000244925"/>
    </source>
</evidence>
<keyword evidence="2" id="KW-1185">Reference proteome</keyword>
<dbReference type="EMBL" id="PUBV01000051">
    <property type="protein sequence ID" value="PWB05845.1"/>
    <property type="molecule type" value="Genomic_DNA"/>
</dbReference>
<comment type="caution">
    <text evidence="1">The sequence shown here is derived from an EMBL/GenBank/DDBJ whole genome shotgun (WGS) entry which is preliminary data.</text>
</comment>
<dbReference type="Proteomes" id="UP000244925">
    <property type="component" value="Unassembled WGS sequence"/>
</dbReference>
<dbReference type="AlphaFoldDB" id="A0A2V1ITT4"/>
<sequence>MIVDRLRAKKNFDDIRFVYCNTDSSLLKACGKEEDEHILLTDIAQCREAIHDDNELMAVLVTCLGDYISGYSSWEYSSEIMSELWNYADHSYCITSLPFWAGRQRPAAIEMFKKITYWSDITVLQDDLKDPCNFCLNLYCGMVRFLDLLLSHPQKGRSSELGDLPFGVWATEKQLLTALNAMYSNNMPEYYEAGTFSFHKSTHE</sequence>
<name>A0A2V1ITT4_9BACT</name>
<protein>
    <submittedName>
        <fullName evidence="1">Uncharacterized protein</fullName>
    </submittedName>
</protein>
<proteinExistence type="predicted"/>
<organism evidence="1 2">
    <name type="scientific">Paramuribaculum intestinale</name>
    <dbReference type="NCBI Taxonomy" id="2094151"/>
    <lineage>
        <taxon>Bacteria</taxon>
        <taxon>Pseudomonadati</taxon>
        <taxon>Bacteroidota</taxon>
        <taxon>Bacteroidia</taxon>
        <taxon>Bacteroidales</taxon>
        <taxon>Muribaculaceae</taxon>
        <taxon>Paramuribaculum</taxon>
    </lineage>
</organism>
<evidence type="ECO:0000313" key="1">
    <source>
        <dbReference type="EMBL" id="PWB05845.1"/>
    </source>
</evidence>
<gene>
    <name evidence="1" type="ORF">C5O25_12250</name>
</gene>
<accession>A0A2V1ITT4</accession>